<dbReference type="InterPro" id="IPR019162">
    <property type="entry name" value="FancL_WD-rpt_cont_dom"/>
</dbReference>
<accession>A0A1C7N7K5</accession>
<comment type="caution">
    <text evidence="4">The sequence shown here is derived from an EMBL/GenBank/DDBJ whole genome shotgun (WGS) entry which is preliminary data.</text>
</comment>
<dbReference type="GO" id="GO:0006513">
    <property type="term" value="P:protein monoubiquitination"/>
    <property type="evidence" value="ECO:0007669"/>
    <property type="project" value="TreeGrafter"/>
</dbReference>
<protein>
    <submittedName>
        <fullName evidence="4">E3 ubiquitin-protein ligase FANCL</fullName>
    </submittedName>
</protein>
<dbReference type="InParanoid" id="A0A1C7N7K5"/>
<evidence type="ECO:0000313" key="4">
    <source>
        <dbReference type="EMBL" id="OBZ85092.1"/>
    </source>
</evidence>
<dbReference type="CDD" id="cd23786">
    <property type="entry name" value="ELF_FANCL"/>
    <property type="match status" value="1"/>
</dbReference>
<dbReference type="InterPro" id="IPR043003">
    <property type="entry name" value="FANCL_d3_sf"/>
</dbReference>
<keyword evidence="5" id="KW-1185">Reference proteome</keyword>
<dbReference type="PANTHER" id="PTHR13206:SF0">
    <property type="entry name" value="E3 UBIQUITIN-PROTEIN LIGASE FANCL"/>
    <property type="match status" value="1"/>
</dbReference>
<dbReference type="OrthoDB" id="10263265at2759"/>
<dbReference type="Pfam" id="PF09765">
    <property type="entry name" value="FANCL_d1"/>
    <property type="match status" value="1"/>
</dbReference>
<dbReference type="Pfam" id="PF18890">
    <property type="entry name" value="FANCL_d2"/>
    <property type="match status" value="1"/>
</dbReference>
<evidence type="ECO:0000259" key="2">
    <source>
        <dbReference type="Pfam" id="PF18890"/>
    </source>
</evidence>
<dbReference type="Gene3D" id="3.10.110.10">
    <property type="entry name" value="Ubiquitin Conjugating Enzyme"/>
    <property type="match status" value="1"/>
</dbReference>
<proteinExistence type="predicted"/>
<dbReference type="GO" id="GO:0043240">
    <property type="term" value="C:Fanconi anaemia nuclear complex"/>
    <property type="evidence" value="ECO:0007669"/>
    <property type="project" value="InterPro"/>
</dbReference>
<organism evidence="4 5">
    <name type="scientific">Choanephora cucurbitarum</name>
    <dbReference type="NCBI Taxonomy" id="101091"/>
    <lineage>
        <taxon>Eukaryota</taxon>
        <taxon>Fungi</taxon>
        <taxon>Fungi incertae sedis</taxon>
        <taxon>Mucoromycota</taxon>
        <taxon>Mucoromycotina</taxon>
        <taxon>Mucoromycetes</taxon>
        <taxon>Mucorales</taxon>
        <taxon>Mucorineae</taxon>
        <taxon>Choanephoraceae</taxon>
        <taxon>Choanephoroideae</taxon>
        <taxon>Choanephora</taxon>
    </lineage>
</organism>
<feature type="domain" description="FANCL UBC-like" evidence="3">
    <location>
        <begin position="183"/>
        <end position="273"/>
    </location>
</feature>
<dbReference type="InterPro" id="IPR043898">
    <property type="entry name" value="FANCL_d2"/>
</dbReference>
<dbReference type="InterPro" id="IPR016135">
    <property type="entry name" value="UBQ-conjugating_enzyme/RWD"/>
</dbReference>
<dbReference type="CDD" id="cd23832">
    <property type="entry name" value="DRWD-C_FANCL"/>
    <property type="match status" value="1"/>
</dbReference>
<dbReference type="Gene3D" id="3.10.110.20">
    <property type="entry name" value="RWD domain-like"/>
    <property type="match status" value="1"/>
</dbReference>
<dbReference type="STRING" id="101091.A0A1C7N7K5"/>
<reference evidence="4 5" key="1">
    <citation type="submission" date="2016-03" db="EMBL/GenBank/DDBJ databases">
        <title>Choanephora cucurbitarum.</title>
        <authorList>
            <person name="Min B."/>
            <person name="Park H."/>
            <person name="Park J.-H."/>
            <person name="Shin H.-D."/>
            <person name="Choi I.-G."/>
        </authorList>
    </citation>
    <scope>NUCLEOTIDE SEQUENCE [LARGE SCALE GENOMIC DNA]</scope>
    <source>
        <strain evidence="4 5">KUS-F28377</strain>
    </source>
</reference>
<feature type="domain" description="Fanconi anemia complex subunit FancL WD-repeat containing" evidence="1">
    <location>
        <begin position="5"/>
        <end position="79"/>
    </location>
</feature>
<feature type="domain" description="FANCL UBC-like" evidence="2">
    <location>
        <begin position="96"/>
        <end position="166"/>
    </location>
</feature>
<dbReference type="GO" id="GO:0061630">
    <property type="term" value="F:ubiquitin protein ligase activity"/>
    <property type="evidence" value="ECO:0007669"/>
    <property type="project" value="TreeGrafter"/>
</dbReference>
<name>A0A1C7N7K5_9FUNG</name>
<dbReference type="PANTHER" id="PTHR13206">
    <property type="entry name" value="UBIQUITIN LIGASE PROTEIN PHF9 FANCONI ANEMIA GROUP L PROTEIN"/>
    <property type="match status" value="1"/>
</dbReference>
<gene>
    <name evidence="4" type="primary">FANCL</name>
    <name evidence="4" type="ORF">A0J61_06857</name>
</gene>
<evidence type="ECO:0000259" key="3">
    <source>
        <dbReference type="Pfam" id="PF18891"/>
    </source>
</evidence>
<dbReference type="GO" id="GO:0036297">
    <property type="term" value="P:interstrand cross-link repair"/>
    <property type="evidence" value="ECO:0007669"/>
    <property type="project" value="InterPro"/>
</dbReference>
<sequence length="316" mass="36336">MNYTPFPLILPIQNNLYQGYITIHQIEYQIQIQFKHPRSLKGDQQLYELIQPHLSAVESQLSQATDIHSFLSDLKDLLEANKPTKTIAFNYAYDRYAYIVNELSHIGYDRVHHLSEGMASVTFQTKDNAGRIHLIELALPPKYPLNAARLISCPLPASIDITGRDLHDILIQHEVLVNQHQSLFDCLDDLDKHMRILEPEQPTRADCWRRIALGHHCSLDIELNPDAPVNMKPNKVRFFGNASRVSDLKKKWNNKIWDKQKPIYENLLETFQLVADEQQRSTDYTKTGDIECGICYSYKLNGVETPDIICANAQLA</sequence>
<dbReference type="InterPro" id="IPR026848">
    <property type="entry name" value="Fancl"/>
</dbReference>
<evidence type="ECO:0000313" key="5">
    <source>
        <dbReference type="Proteomes" id="UP000093000"/>
    </source>
</evidence>
<dbReference type="InterPro" id="IPR044037">
    <property type="entry name" value="FANCL_d3"/>
</dbReference>
<dbReference type="CDD" id="cd23831">
    <property type="entry name" value="DRWD-N_FANCL"/>
    <property type="match status" value="1"/>
</dbReference>
<dbReference type="Proteomes" id="UP000093000">
    <property type="component" value="Unassembled WGS sequence"/>
</dbReference>
<evidence type="ECO:0000259" key="1">
    <source>
        <dbReference type="Pfam" id="PF09765"/>
    </source>
</evidence>
<dbReference type="EMBL" id="LUGH01000434">
    <property type="protein sequence ID" value="OBZ85092.1"/>
    <property type="molecule type" value="Genomic_DNA"/>
</dbReference>
<dbReference type="Pfam" id="PF18891">
    <property type="entry name" value="FANCL_d3"/>
    <property type="match status" value="1"/>
</dbReference>
<dbReference type="AlphaFoldDB" id="A0A1C7N7K5"/>